<protein>
    <submittedName>
        <fullName evidence="1">Uncharacterized protein</fullName>
    </submittedName>
</protein>
<dbReference type="Proteomes" id="UP000828390">
    <property type="component" value="Unassembled WGS sequence"/>
</dbReference>
<evidence type="ECO:0000313" key="1">
    <source>
        <dbReference type="EMBL" id="KAH3783954.1"/>
    </source>
</evidence>
<organism evidence="1 2">
    <name type="scientific">Dreissena polymorpha</name>
    <name type="common">Zebra mussel</name>
    <name type="synonym">Mytilus polymorpha</name>
    <dbReference type="NCBI Taxonomy" id="45954"/>
    <lineage>
        <taxon>Eukaryota</taxon>
        <taxon>Metazoa</taxon>
        <taxon>Spiralia</taxon>
        <taxon>Lophotrochozoa</taxon>
        <taxon>Mollusca</taxon>
        <taxon>Bivalvia</taxon>
        <taxon>Autobranchia</taxon>
        <taxon>Heteroconchia</taxon>
        <taxon>Euheterodonta</taxon>
        <taxon>Imparidentia</taxon>
        <taxon>Neoheterodontei</taxon>
        <taxon>Myida</taxon>
        <taxon>Dreissenoidea</taxon>
        <taxon>Dreissenidae</taxon>
        <taxon>Dreissena</taxon>
    </lineage>
</organism>
<dbReference type="AlphaFoldDB" id="A0A9D4ENI7"/>
<proteinExistence type="predicted"/>
<gene>
    <name evidence="1" type="ORF">DPMN_161904</name>
</gene>
<reference evidence="1" key="2">
    <citation type="submission" date="2020-11" db="EMBL/GenBank/DDBJ databases">
        <authorList>
            <person name="McCartney M.A."/>
            <person name="Auch B."/>
            <person name="Kono T."/>
            <person name="Mallez S."/>
            <person name="Becker A."/>
            <person name="Gohl D.M."/>
            <person name="Silverstein K.A.T."/>
            <person name="Koren S."/>
            <person name="Bechman K.B."/>
            <person name="Herman A."/>
            <person name="Abrahante J.E."/>
            <person name="Garbe J."/>
        </authorList>
    </citation>
    <scope>NUCLEOTIDE SEQUENCE</scope>
    <source>
        <strain evidence="1">Duluth1</strain>
        <tissue evidence="1">Whole animal</tissue>
    </source>
</reference>
<comment type="caution">
    <text evidence="1">The sequence shown here is derived from an EMBL/GenBank/DDBJ whole genome shotgun (WGS) entry which is preliminary data.</text>
</comment>
<reference evidence="1" key="1">
    <citation type="journal article" date="2019" name="bioRxiv">
        <title>The Genome of the Zebra Mussel, Dreissena polymorpha: A Resource for Invasive Species Research.</title>
        <authorList>
            <person name="McCartney M.A."/>
            <person name="Auch B."/>
            <person name="Kono T."/>
            <person name="Mallez S."/>
            <person name="Zhang Y."/>
            <person name="Obille A."/>
            <person name="Becker A."/>
            <person name="Abrahante J.E."/>
            <person name="Garbe J."/>
            <person name="Badalamenti J.P."/>
            <person name="Herman A."/>
            <person name="Mangelson H."/>
            <person name="Liachko I."/>
            <person name="Sullivan S."/>
            <person name="Sone E.D."/>
            <person name="Koren S."/>
            <person name="Silverstein K.A.T."/>
            <person name="Beckman K.B."/>
            <person name="Gohl D.M."/>
        </authorList>
    </citation>
    <scope>NUCLEOTIDE SEQUENCE</scope>
    <source>
        <strain evidence="1">Duluth1</strain>
        <tissue evidence="1">Whole animal</tissue>
    </source>
</reference>
<sequence>MPDLYTLLMYISEFHHLGGRLGSTTSEGGVQIETQSHTRLSEDKDCYFQDGKRKIGRYAEGNSSEYFMLVYEEDIVELKSLETQKGSTDHKRYKFLESLRKAGLEMEEVGTAWT</sequence>
<evidence type="ECO:0000313" key="2">
    <source>
        <dbReference type="Proteomes" id="UP000828390"/>
    </source>
</evidence>
<accession>A0A9D4ENI7</accession>
<dbReference type="EMBL" id="JAIWYP010000008">
    <property type="protein sequence ID" value="KAH3783954.1"/>
    <property type="molecule type" value="Genomic_DNA"/>
</dbReference>
<name>A0A9D4ENI7_DREPO</name>
<keyword evidence="2" id="KW-1185">Reference proteome</keyword>